<reference evidence="2" key="2">
    <citation type="journal article" date="2022" name="Microbiol. Resour. Announc.">
        <title>Metagenome Sequencing to Explore Phylogenomics of Terrestrial Cyanobacteria.</title>
        <authorList>
            <person name="Ward R.D."/>
            <person name="Stajich J.E."/>
            <person name="Johansen J.R."/>
            <person name="Huntemann M."/>
            <person name="Clum A."/>
            <person name="Foster B."/>
            <person name="Foster B."/>
            <person name="Roux S."/>
            <person name="Palaniappan K."/>
            <person name="Varghese N."/>
            <person name="Mukherjee S."/>
            <person name="Reddy T.B.K."/>
            <person name="Daum C."/>
            <person name="Copeland A."/>
            <person name="Chen I.A."/>
            <person name="Ivanova N.N."/>
            <person name="Kyrpides N.C."/>
            <person name="Shapiro N."/>
            <person name="Eloe-Fadrosh E.A."/>
            <person name="Pietrasiak N."/>
        </authorList>
    </citation>
    <scope>NUCLEOTIDE SEQUENCE</scope>
    <source>
        <strain evidence="2">CPER-KK1</strain>
    </source>
</reference>
<reference evidence="2" key="1">
    <citation type="submission" date="2021-05" db="EMBL/GenBank/DDBJ databases">
        <authorList>
            <person name="Pietrasiak N."/>
            <person name="Ward R."/>
            <person name="Stajich J.E."/>
            <person name="Kurbessoian T."/>
        </authorList>
    </citation>
    <scope>NUCLEOTIDE SEQUENCE</scope>
    <source>
        <strain evidence="2">CPER-KK1</strain>
    </source>
</reference>
<gene>
    <name evidence="2" type="ORF">KME25_06940</name>
</gene>
<dbReference type="EMBL" id="JAHHIF010000007">
    <property type="protein sequence ID" value="MBW4544163.1"/>
    <property type="molecule type" value="Genomic_DNA"/>
</dbReference>
<evidence type="ECO:0008006" key="4">
    <source>
        <dbReference type="Google" id="ProtNLM"/>
    </source>
</evidence>
<evidence type="ECO:0000256" key="1">
    <source>
        <dbReference type="SAM" id="SignalP"/>
    </source>
</evidence>
<protein>
    <recommendedName>
        <fullName evidence="4">SH3b domain-containing protein</fullName>
    </recommendedName>
</protein>
<proteinExistence type="predicted"/>
<sequence>MKKVSNWKSAIAFVTLTFLSLIGVKTASATTVTAQTTQPETQSSTPFLNPGETILAQSCPYGGTKSPYARVTTRQGGSVNIRSSPNGRIIGAVPNGWAVVPGRKDPTGRWTYLDYGTYYRYPSFISAPTLRSGWVSTAFLRQLGSFCEKPVSMMRSNLKALSGTKQVLVNEDWVQMGDRIASRIPKK</sequence>
<keyword evidence="1" id="KW-0732">Signal</keyword>
<feature type="chain" id="PRO_5037946512" description="SH3b domain-containing protein" evidence="1">
    <location>
        <begin position="30"/>
        <end position="187"/>
    </location>
</feature>
<accession>A0A951PKC6</accession>
<dbReference type="AlphaFoldDB" id="A0A951PKC6"/>
<name>A0A951PKC6_9CYAN</name>
<comment type="caution">
    <text evidence="2">The sequence shown here is derived from an EMBL/GenBank/DDBJ whole genome shotgun (WGS) entry which is preliminary data.</text>
</comment>
<feature type="signal peptide" evidence="1">
    <location>
        <begin position="1"/>
        <end position="29"/>
    </location>
</feature>
<dbReference type="Proteomes" id="UP000753908">
    <property type="component" value="Unassembled WGS sequence"/>
</dbReference>
<evidence type="ECO:0000313" key="3">
    <source>
        <dbReference type="Proteomes" id="UP000753908"/>
    </source>
</evidence>
<organism evidence="2 3">
    <name type="scientific">Symplocastrum torsivum CPER-KK1</name>
    <dbReference type="NCBI Taxonomy" id="450513"/>
    <lineage>
        <taxon>Bacteria</taxon>
        <taxon>Bacillati</taxon>
        <taxon>Cyanobacteriota</taxon>
        <taxon>Cyanophyceae</taxon>
        <taxon>Oscillatoriophycideae</taxon>
        <taxon>Oscillatoriales</taxon>
        <taxon>Microcoleaceae</taxon>
        <taxon>Symplocastrum</taxon>
    </lineage>
</organism>
<evidence type="ECO:0000313" key="2">
    <source>
        <dbReference type="EMBL" id="MBW4544163.1"/>
    </source>
</evidence>